<evidence type="ECO:0000313" key="6">
    <source>
        <dbReference type="Proteomes" id="UP000637788"/>
    </source>
</evidence>
<dbReference type="InterPro" id="IPR036388">
    <property type="entry name" value="WH-like_DNA-bd_sf"/>
</dbReference>
<evidence type="ECO:0000256" key="3">
    <source>
        <dbReference type="ARBA" id="ARBA00023163"/>
    </source>
</evidence>
<dbReference type="InterPro" id="IPR000792">
    <property type="entry name" value="Tscrpt_reg_LuxR_C"/>
</dbReference>
<dbReference type="AlphaFoldDB" id="A0A917VH26"/>
<sequence>MLSLLAEGLTAASIAQRLSISVRIVNTHLEHLYRKLGTSNRLTTVLVAREAALV</sequence>
<dbReference type="InterPro" id="IPR016032">
    <property type="entry name" value="Sig_transdc_resp-reg_C-effctor"/>
</dbReference>
<reference evidence="5" key="1">
    <citation type="journal article" date="2014" name="Int. J. Syst. Evol. Microbiol.">
        <title>Complete genome sequence of Corynebacterium casei LMG S-19264T (=DSM 44701T), isolated from a smear-ripened cheese.</title>
        <authorList>
            <consortium name="US DOE Joint Genome Institute (JGI-PGF)"/>
            <person name="Walter F."/>
            <person name="Albersmeier A."/>
            <person name="Kalinowski J."/>
            <person name="Ruckert C."/>
        </authorList>
    </citation>
    <scope>NUCLEOTIDE SEQUENCE</scope>
    <source>
        <strain evidence="5">JCM 3035</strain>
    </source>
</reference>
<dbReference type="EMBL" id="BMPQ01000009">
    <property type="protein sequence ID" value="GGK75519.1"/>
    <property type="molecule type" value="Genomic_DNA"/>
</dbReference>
<keyword evidence="1" id="KW-0805">Transcription regulation</keyword>
<dbReference type="PANTHER" id="PTHR44688">
    <property type="entry name" value="DNA-BINDING TRANSCRIPTIONAL ACTIVATOR DEVR_DOSR"/>
    <property type="match status" value="1"/>
</dbReference>
<dbReference type="SUPFAM" id="SSF46894">
    <property type="entry name" value="C-terminal effector domain of the bipartite response regulators"/>
    <property type="match status" value="1"/>
</dbReference>
<keyword evidence="2" id="KW-0238">DNA-binding</keyword>
<gene>
    <name evidence="5" type="ORF">GCM10010094_40770</name>
</gene>
<organism evidence="5 6">
    <name type="scientific">Streptomyces flaveus</name>
    <dbReference type="NCBI Taxonomy" id="66370"/>
    <lineage>
        <taxon>Bacteria</taxon>
        <taxon>Bacillati</taxon>
        <taxon>Actinomycetota</taxon>
        <taxon>Actinomycetes</taxon>
        <taxon>Kitasatosporales</taxon>
        <taxon>Streptomycetaceae</taxon>
        <taxon>Streptomyces</taxon>
        <taxon>Streptomyces aurantiacus group</taxon>
    </lineage>
</organism>
<dbReference type="GO" id="GO:0003677">
    <property type="term" value="F:DNA binding"/>
    <property type="evidence" value="ECO:0007669"/>
    <property type="project" value="UniProtKB-KW"/>
</dbReference>
<comment type="caution">
    <text evidence="5">The sequence shown here is derived from an EMBL/GenBank/DDBJ whole genome shotgun (WGS) entry which is preliminary data.</text>
</comment>
<protein>
    <recommendedName>
        <fullName evidence="4">HTH luxR-type domain-containing protein</fullName>
    </recommendedName>
</protein>
<keyword evidence="3" id="KW-0804">Transcription</keyword>
<evidence type="ECO:0000259" key="4">
    <source>
        <dbReference type="PROSITE" id="PS50043"/>
    </source>
</evidence>
<evidence type="ECO:0000313" key="5">
    <source>
        <dbReference type="EMBL" id="GGK75519.1"/>
    </source>
</evidence>
<dbReference type="PROSITE" id="PS50043">
    <property type="entry name" value="HTH_LUXR_2"/>
    <property type="match status" value="1"/>
</dbReference>
<evidence type="ECO:0000256" key="1">
    <source>
        <dbReference type="ARBA" id="ARBA00023015"/>
    </source>
</evidence>
<dbReference type="Gene3D" id="1.10.10.10">
    <property type="entry name" value="Winged helix-like DNA-binding domain superfamily/Winged helix DNA-binding domain"/>
    <property type="match status" value="1"/>
</dbReference>
<keyword evidence="6" id="KW-1185">Reference proteome</keyword>
<name>A0A917VH26_9ACTN</name>
<feature type="domain" description="HTH luxR-type" evidence="4">
    <location>
        <begin position="1"/>
        <end position="52"/>
    </location>
</feature>
<reference evidence="5" key="2">
    <citation type="submission" date="2020-09" db="EMBL/GenBank/DDBJ databases">
        <authorList>
            <person name="Sun Q."/>
            <person name="Ohkuma M."/>
        </authorList>
    </citation>
    <scope>NUCLEOTIDE SEQUENCE</scope>
    <source>
        <strain evidence="5">JCM 3035</strain>
    </source>
</reference>
<dbReference type="GO" id="GO:0006355">
    <property type="term" value="P:regulation of DNA-templated transcription"/>
    <property type="evidence" value="ECO:0007669"/>
    <property type="project" value="InterPro"/>
</dbReference>
<accession>A0A917VH26</accession>
<evidence type="ECO:0000256" key="2">
    <source>
        <dbReference type="ARBA" id="ARBA00023125"/>
    </source>
</evidence>
<dbReference type="PANTHER" id="PTHR44688:SF16">
    <property type="entry name" value="DNA-BINDING TRANSCRIPTIONAL ACTIVATOR DEVR_DOSR"/>
    <property type="match status" value="1"/>
</dbReference>
<dbReference type="Proteomes" id="UP000637788">
    <property type="component" value="Unassembled WGS sequence"/>
</dbReference>
<dbReference type="Pfam" id="PF00196">
    <property type="entry name" value="GerE"/>
    <property type="match status" value="1"/>
</dbReference>
<proteinExistence type="predicted"/>
<dbReference type="SMART" id="SM00421">
    <property type="entry name" value="HTH_LUXR"/>
    <property type="match status" value="1"/>
</dbReference>